<dbReference type="RefSeq" id="WP_035128156.1">
    <property type="nucleotide sequence ID" value="NZ_JRHH01000005.1"/>
</dbReference>
<evidence type="ECO:0000313" key="2">
    <source>
        <dbReference type="Proteomes" id="UP000029554"/>
    </source>
</evidence>
<dbReference type="AlphaFoldDB" id="A0A095SRV0"/>
<accession>A0A095SRV0</accession>
<keyword evidence="2" id="KW-1185">Reference proteome</keyword>
<reference evidence="1 2" key="1">
    <citation type="submission" date="2014-09" db="EMBL/GenBank/DDBJ databases">
        <title>Whole Genome Shotgun of Flavobacterium aquatile LMG 4008.</title>
        <authorList>
            <person name="Gale A.N."/>
            <person name="Pipes S.E."/>
            <person name="Newman J.D."/>
        </authorList>
    </citation>
    <scope>NUCLEOTIDE SEQUENCE [LARGE SCALE GENOMIC DNA]</scope>
    <source>
        <strain evidence="1 2">LMG 4008</strain>
    </source>
</reference>
<protein>
    <submittedName>
        <fullName evidence="1">Uncharacterized protein</fullName>
    </submittedName>
</protein>
<name>A0A095SRV0_9FLAO</name>
<organism evidence="1 2">
    <name type="scientific">Flavobacterium aquatile LMG 4008 = ATCC 11947</name>
    <dbReference type="NCBI Taxonomy" id="1453498"/>
    <lineage>
        <taxon>Bacteria</taxon>
        <taxon>Pseudomonadati</taxon>
        <taxon>Bacteroidota</taxon>
        <taxon>Flavobacteriia</taxon>
        <taxon>Flavobacteriales</taxon>
        <taxon>Flavobacteriaceae</taxon>
        <taxon>Flavobacterium</taxon>
    </lineage>
</organism>
<dbReference type="EMBL" id="JRHH01000005">
    <property type="protein sequence ID" value="KGD67376.1"/>
    <property type="molecule type" value="Genomic_DNA"/>
</dbReference>
<gene>
    <name evidence="1" type="ORF">LG45_14295</name>
</gene>
<evidence type="ECO:0000313" key="1">
    <source>
        <dbReference type="EMBL" id="KGD67376.1"/>
    </source>
</evidence>
<dbReference type="PROSITE" id="PS51257">
    <property type="entry name" value="PROKAR_LIPOPROTEIN"/>
    <property type="match status" value="1"/>
</dbReference>
<proteinExistence type="predicted"/>
<comment type="caution">
    <text evidence="1">The sequence shown here is derived from an EMBL/GenBank/DDBJ whole genome shotgun (WGS) entry which is preliminary data.</text>
</comment>
<dbReference type="Proteomes" id="UP000029554">
    <property type="component" value="Unassembled WGS sequence"/>
</dbReference>
<sequence>MKKIILVVTGLLVVVACILEMALPIKALFDPGNLKELTYYFNSKDRTVSVLYGNDKAFSILNDKKHVAQSGAIFKLVTSIDDQSALGLDLVSKSKLHDIETITMEASINSKLIVKYQSTKKIAEEVSKKEFITKRIAFITSLKSNLNQ</sequence>